<dbReference type="GO" id="GO:0000976">
    <property type="term" value="F:transcription cis-regulatory region binding"/>
    <property type="evidence" value="ECO:0007669"/>
    <property type="project" value="TreeGrafter"/>
</dbReference>
<dbReference type="STRING" id="1451189.CFAL_01410"/>
<dbReference type="Gene3D" id="1.10.357.10">
    <property type="entry name" value="Tetracycline Repressor, domain 2"/>
    <property type="match status" value="1"/>
</dbReference>
<dbReference type="PANTHER" id="PTHR30055">
    <property type="entry name" value="HTH-TYPE TRANSCRIPTIONAL REGULATOR RUTR"/>
    <property type="match status" value="1"/>
</dbReference>
<keyword evidence="3" id="KW-0804">Transcription</keyword>
<feature type="domain" description="HTH tetR-type" evidence="5">
    <location>
        <begin position="17"/>
        <end position="77"/>
    </location>
</feature>
<dbReference type="AlphaFoldDB" id="A0A418Q4V9"/>
<keyword evidence="1" id="KW-0805">Transcription regulation</keyword>
<evidence type="ECO:0000256" key="3">
    <source>
        <dbReference type="ARBA" id="ARBA00023163"/>
    </source>
</evidence>
<dbReference type="OrthoDB" id="5112469at2"/>
<name>A0A418Q4V9_9CORY</name>
<evidence type="ECO:0000313" key="7">
    <source>
        <dbReference type="Proteomes" id="UP000285278"/>
    </source>
</evidence>
<dbReference type="GO" id="GO:0003700">
    <property type="term" value="F:DNA-binding transcription factor activity"/>
    <property type="evidence" value="ECO:0007669"/>
    <property type="project" value="TreeGrafter"/>
</dbReference>
<reference evidence="6 7" key="1">
    <citation type="submission" date="2018-09" db="EMBL/GenBank/DDBJ databases">
        <title>Optimization and identification of Corynebacterium falsenii FN1-14 from fish paste.</title>
        <authorList>
            <person name="Daroonpunt R."/>
            <person name="Tanasupawat S."/>
        </authorList>
    </citation>
    <scope>NUCLEOTIDE SEQUENCE [LARGE SCALE GENOMIC DNA]</scope>
    <source>
        <strain evidence="6 7">FN1-14</strain>
    </source>
</reference>
<keyword evidence="7" id="KW-1185">Reference proteome</keyword>
<gene>
    <name evidence="6" type="ORF">D3M95_10215</name>
</gene>
<dbReference type="PROSITE" id="PS50977">
    <property type="entry name" value="HTH_TETR_2"/>
    <property type="match status" value="1"/>
</dbReference>
<feature type="DNA-binding region" description="H-T-H motif" evidence="4">
    <location>
        <begin position="40"/>
        <end position="59"/>
    </location>
</feature>
<dbReference type="PRINTS" id="PR00455">
    <property type="entry name" value="HTHTETR"/>
</dbReference>
<evidence type="ECO:0000313" key="6">
    <source>
        <dbReference type="EMBL" id="RIX33439.1"/>
    </source>
</evidence>
<dbReference type="SUPFAM" id="SSF48498">
    <property type="entry name" value="Tetracyclin repressor-like, C-terminal domain"/>
    <property type="match status" value="1"/>
</dbReference>
<dbReference type="SUPFAM" id="SSF46689">
    <property type="entry name" value="Homeodomain-like"/>
    <property type="match status" value="1"/>
</dbReference>
<protein>
    <submittedName>
        <fullName evidence="6">TetR/AcrR family transcriptional regulator</fullName>
    </submittedName>
</protein>
<sequence length="213" mass="23913">MAQDRTQGGAQESPRAAARRQAILAAARRVFVQDGYHSARLTDIAAQAGCSVGTVYTYFEDRSELLAAVLEQVEQEMRGRNRTLRTDGDTVEEVKGSISHANRFYLESFRKNAKEMALMEQVALSDPAFHRQRQERATRFVKRNAGMIRTLQDKGIVRAGEDPEMLSAALSVMVSRLAYNAFVEGNFLSEYTVEQLAETVDEVWFRTLGLEQA</sequence>
<dbReference type="PANTHER" id="PTHR30055:SF234">
    <property type="entry name" value="HTH-TYPE TRANSCRIPTIONAL REGULATOR BETI"/>
    <property type="match status" value="1"/>
</dbReference>
<evidence type="ECO:0000256" key="4">
    <source>
        <dbReference type="PROSITE-ProRule" id="PRU00335"/>
    </source>
</evidence>
<dbReference type="Pfam" id="PF00440">
    <property type="entry name" value="TetR_N"/>
    <property type="match status" value="1"/>
</dbReference>
<dbReference type="Proteomes" id="UP000285278">
    <property type="component" value="Unassembled WGS sequence"/>
</dbReference>
<dbReference type="Gene3D" id="1.10.10.60">
    <property type="entry name" value="Homeodomain-like"/>
    <property type="match status" value="1"/>
</dbReference>
<keyword evidence="2 4" id="KW-0238">DNA-binding</keyword>
<dbReference type="InterPro" id="IPR009057">
    <property type="entry name" value="Homeodomain-like_sf"/>
</dbReference>
<evidence type="ECO:0000256" key="1">
    <source>
        <dbReference type="ARBA" id="ARBA00023015"/>
    </source>
</evidence>
<organism evidence="6 7">
    <name type="scientific">Corynebacterium falsenii</name>
    <dbReference type="NCBI Taxonomy" id="108486"/>
    <lineage>
        <taxon>Bacteria</taxon>
        <taxon>Bacillati</taxon>
        <taxon>Actinomycetota</taxon>
        <taxon>Actinomycetes</taxon>
        <taxon>Mycobacteriales</taxon>
        <taxon>Corynebacteriaceae</taxon>
        <taxon>Corynebacterium</taxon>
    </lineage>
</organism>
<dbReference type="InterPro" id="IPR001647">
    <property type="entry name" value="HTH_TetR"/>
</dbReference>
<dbReference type="InterPro" id="IPR050109">
    <property type="entry name" value="HTH-type_TetR-like_transc_reg"/>
</dbReference>
<evidence type="ECO:0000259" key="5">
    <source>
        <dbReference type="PROSITE" id="PS50977"/>
    </source>
</evidence>
<comment type="caution">
    <text evidence="6">The sequence shown here is derived from an EMBL/GenBank/DDBJ whole genome shotgun (WGS) entry which is preliminary data.</text>
</comment>
<dbReference type="InterPro" id="IPR036271">
    <property type="entry name" value="Tet_transcr_reg_TetR-rel_C_sf"/>
</dbReference>
<accession>A0A418Q4V9</accession>
<dbReference type="EMBL" id="QXJK01000015">
    <property type="protein sequence ID" value="RIX33439.1"/>
    <property type="molecule type" value="Genomic_DNA"/>
</dbReference>
<proteinExistence type="predicted"/>
<evidence type="ECO:0000256" key="2">
    <source>
        <dbReference type="ARBA" id="ARBA00023125"/>
    </source>
</evidence>
<dbReference type="RefSeq" id="WP_025401954.1">
    <property type="nucleotide sequence ID" value="NZ_CBCRUA010000042.1"/>
</dbReference>